<evidence type="ECO:0000256" key="1">
    <source>
        <dbReference type="SAM" id="Phobius"/>
    </source>
</evidence>
<dbReference type="AlphaFoldDB" id="A0A4V6F1U5"/>
<comment type="caution">
    <text evidence="2">The sequence shown here is derived from an EMBL/GenBank/DDBJ whole genome shotgun (WGS) entry which is preliminary data.</text>
</comment>
<feature type="transmembrane region" description="Helical" evidence="1">
    <location>
        <begin position="25"/>
        <end position="46"/>
    </location>
</feature>
<keyword evidence="1" id="KW-0472">Membrane</keyword>
<keyword evidence="1" id="KW-1133">Transmembrane helix</keyword>
<evidence type="ECO:0000313" key="3">
    <source>
        <dbReference type="Proteomes" id="UP000306575"/>
    </source>
</evidence>
<dbReference type="EMBL" id="SULI01000009">
    <property type="protein sequence ID" value="TKZ20771.1"/>
    <property type="molecule type" value="Genomic_DNA"/>
</dbReference>
<protein>
    <submittedName>
        <fullName evidence="2">Uncharacterized protein</fullName>
    </submittedName>
</protein>
<accession>A0A4V6F1U5</accession>
<proteinExistence type="predicted"/>
<dbReference type="Proteomes" id="UP000306575">
    <property type="component" value="Unassembled WGS sequence"/>
</dbReference>
<feature type="transmembrane region" description="Helical" evidence="1">
    <location>
        <begin position="52"/>
        <end position="76"/>
    </location>
</feature>
<keyword evidence="3" id="KW-1185">Reference proteome</keyword>
<gene>
    <name evidence="2" type="ORF">FAP39_09615</name>
</gene>
<keyword evidence="1" id="KW-0812">Transmembrane</keyword>
<dbReference type="RefSeq" id="WP_138016177.1">
    <property type="nucleotide sequence ID" value="NZ_SULI01000009.1"/>
</dbReference>
<organism evidence="2 3">
    <name type="scientific">Shimia litoralis</name>
    <dbReference type="NCBI Taxonomy" id="420403"/>
    <lineage>
        <taxon>Bacteria</taxon>
        <taxon>Pseudomonadati</taxon>
        <taxon>Pseudomonadota</taxon>
        <taxon>Alphaproteobacteria</taxon>
        <taxon>Rhodobacterales</taxon>
        <taxon>Roseobacteraceae</taxon>
    </lineage>
</organism>
<dbReference type="OrthoDB" id="7744930at2"/>
<sequence>MTGNNTIKQNWDAVMDERQSPLKNLSLPTAHMVMQLLAWMWSAIFSLSLGSYLVFGVTAVFHVLVIAGIFITLMVFQKADEKSTT</sequence>
<evidence type="ECO:0000313" key="2">
    <source>
        <dbReference type="EMBL" id="TKZ20771.1"/>
    </source>
</evidence>
<name>A0A4V6F1U5_9RHOB</name>
<reference evidence="2 3" key="1">
    <citation type="submission" date="2019-04" db="EMBL/GenBank/DDBJ databases">
        <title>Genome sequence of Pelagicola litoralis CL-ES2.</title>
        <authorList>
            <person name="Cao J."/>
        </authorList>
    </citation>
    <scope>NUCLEOTIDE SEQUENCE [LARGE SCALE GENOMIC DNA]</scope>
    <source>
        <strain evidence="2 3">CL-ES2</strain>
    </source>
</reference>